<reference evidence="1 2" key="1">
    <citation type="submission" date="2023-02" db="EMBL/GenBank/DDBJ databases">
        <title>Description and genomic characterization of Microbulbifer bruguierae sp. nov., isolated from the sediment of mangrove plant Bruguiera sexangula.</title>
        <authorList>
            <person name="Long M."/>
        </authorList>
    </citation>
    <scope>NUCLEOTIDE SEQUENCE [LARGE SCALE GENOMIC DNA]</scope>
    <source>
        <strain evidence="1 2">H12</strain>
    </source>
</reference>
<dbReference type="Proteomes" id="UP001236500">
    <property type="component" value="Chromosome"/>
</dbReference>
<sequence length="349" mass="39383">MKNNRIAIFQYGPRHEEIVPSIAHAVISLGMECHVFINDKIPVLRGDIFSFLSNVEGVYIHWKDHSSRRGLADSIRSVKSIEPEHVIFSTLQNHQSLDIADELGVDYSGVVHNLQFLEADENLLKRLRLGPSHILTLSDSLRVRAHKYFSEGRVLTLFPHVLTDDIKTFNSFGGDFVRIAILGSVNFSNRDYASLLEAAMEFKSEPLNFIVCGGGGDRNQLISDVKRLKLSDKFSFLPLLKSGFTSYEDYFSALYSCQLVMPLALNKYINKKITSSVPAAIAFSKPVMCTDLFMRTYDLPCAISGENAFEQIRQVLNIDAKWYFEARLKMQSMLLESLRVNVSSVSSIL</sequence>
<evidence type="ECO:0000313" key="2">
    <source>
        <dbReference type="Proteomes" id="UP001236500"/>
    </source>
</evidence>
<gene>
    <name evidence="1" type="ORF">PVT68_03085</name>
</gene>
<proteinExistence type="predicted"/>
<evidence type="ECO:0008006" key="3">
    <source>
        <dbReference type="Google" id="ProtNLM"/>
    </source>
</evidence>
<organism evidence="1 2">
    <name type="scientific">Microbulbifer bruguierae</name>
    <dbReference type="NCBI Taxonomy" id="3029061"/>
    <lineage>
        <taxon>Bacteria</taxon>
        <taxon>Pseudomonadati</taxon>
        <taxon>Pseudomonadota</taxon>
        <taxon>Gammaproteobacteria</taxon>
        <taxon>Cellvibrionales</taxon>
        <taxon>Microbulbiferaceae</taxon>
        <taxon>Microbulbifer</taxon>
    </lineage>
</organism>
<name>A0ABY8NER4_9GAMM</name>
<evidence type="ECO:0000313" key="1">
    <source>
        <dbReference type="EMBL" id="WGL17293.1"/>
    </source>
</evidence>
<dbReference type="RefSeq" id="WP_280321139.1">
    <property type="nucleotide sequence ID" value="NZ_CP118605.1"/>
</dbReference>
<keyword evidence="2" id="KW-1185">Reference proteome</keyword>
<accession>A0ABY8NER4</accession>
<dbReference type="SUPFAM" id="SSF53756">
    <property type="entry name" value="UDP-Glycosyltransferase/glycogen phosphorylase"/>
    <property type="match status" value="1"/>
</dbReference>
<dbReference type="EMBL" id="CP118605">
    <property type="protein sequence ID" value="WGL17293.1"/>
    <property type="molecule type" value="Genomic_DNA"/>
</dbReference>
<protein>
    <recommendedName>
        <fullName evidence="3">Glycosyltransferase</fullName>
    </recommendedName>
</protein>